<evidence type="ECO:0000313" key="1">
    <source>
        <dbReference type="EMBL" id="CAF1099524.1"/>
    </source>
</evidence>
<dbReference type="Proteomes" id="UP000663879">
    <property type="component" value="Unassembled WGS sequence"/>
</dbReference>
<reference evidence="1" key="1">
    <citation type="submission" date="2021-02" db="EMBL/GenBank/DDBJ databases">
        <authorList>
            <person name="Nowell W R."/>
        </authorList>
    </citation>
    <scope>NUCLEOTIDE SEQUENCE</scope>
    <source>
        <strain evidence="1">Ploen Becks lab</strain>
    </source>
</reference>
<evidence type="ECO:0000313" key="2">
    <source>
        <dbReference type="Proteomes" id="UP000663879"/>
    </source>
</evidence>
<dbReference type="AlphaFoldDB" id="A0A814NXP6"/>
<organism evidence="1 2">
    <name type="scientific">Brachionus calyciflorus</name>
    <dbReference type="NCBI Taxonomy" id="104777"/>
    <lineage>
        <taxon>Eukaryota</taxon>
        <taxon>Metazoa</taxon>
        <taxon>Spiralia</taxon>
        <taxon>Gnathifera</taxon>
        <taxon>Rotifera</taxon>
        <taxon>Eurotatoria</taxon>
        <taxon>Monogononta</taxon>
        <taxon>Pseudotrocha</taxon>
        <taxon>Ploima</taxon>
        <taxon>Brachionidae</taxon>
        <taxon>Brachionus</taxon>
    </lineage>
</organism>
<accession>A0A814NXP6</accession>
<keyword evidence="2" id="KW-1185">Reference proteome</keyword>
<gene>
    <name evidence="1" type="ORF">OXX778_LOCUS21076</name>
</gene>
<name>A0A814NXP6_9BILA</name>
<dbReference type="EMBL" id="CAJNOC010007470">
    <property type="protein sequence ID" value="CAF1099524.1"/>
    <property type="molecule type" value="Genomic_DNA"/>
</dbReference>
<proteinExistence type="predicted"/>
<comment type="caution">
    <text evidence="1">The sequence shown here is derived from an EMBL/GenBank/DDBJ whole genome shotgun (WGS) entry which is preliminary data.</text>
</comment>
<sequence length="117" mass="13006">MDLIQQIPKLNEHITVIHDVLKEMSSLNSSVKKKPGIKSSPGTVLCLESESLIPELKSDVELVEAIMQLLKSVSASVFEELTPSDTILHEIKLVNLLTRPVKQKLRPVPFNVVLLSK</sequence>
<protein>
    <submittedName>
        <fullName evidence="1">Uncharacterized protein</fullName>
    </submittedName>
</protein>